<sequence length="145" mass="15942">MAAVNPYLTFNGTCEAAFNLYKSVFGGEFPYIGRFGDMPPSEDGKRCTPAEADLIMHVSLMIGDTVLMGSDAPGEYGEKLVIGNNYSVSINTDSREEADRIFAGLSDGGTVMMPMENTFWGAYFGMFTDKFGIHWMVNFDEKPEA</sequence>
<dbReference type="SUPFAM" id="SSF54593">
    <property type="entry name" value="Glyoxalase/Bleomycin resistance protein/Dihydroxybiphenyl dioxygenase"/>
    <property type="match status" value="1"/>
</dbReference>
<keyword evidence="3" id="KW-1185">Reference proteome</keyword>
<dbReference type="EMBL" id="CP028811">
    <property type="protein sequence ID" value="AWA31456.1"/>
    <property type="molecule type" value="Genomic_DNA"/>
</dbReference>
<evidence type="ECO:0000313" key="2">
    <source>
        <dbReference type="EMBL" id="AWA31456.1"/>
    </source>
</evidence>
<dbReference type="PANTHER" id="PTHR33990:SF1">
    <property type="entry name" value="PROTEIN YJDN"/>
    <property type="match status" value="1"/>
</dbReference>
<dbReference type="Gene3D" id="3.10.180.10">
    <property type="entry name" value="2,3-Dihydroxybiphenyl 1,2-Dioxygenase, domain 1"/>
    <property type="match status" value="1"/>
</dbReference>
<dbReference type="PANTHER" id="PTHR33990">
    <property type="entry name" value="PROTEIN YJDN-RELATED"/>
    <property type="match status" value="1"/>
</dbReference>
<dbReference type="CDD" id="cd06588">
    <property type="entry name" value="PhnB_like"/>
    <property type="match status" value="1"/>
</dbReference>
<dbReference type="AlphaFoldDB" id="A0A2S0RIF6"/>
<feature type="domain" description="PhnB-like" evidence="1">
    <location>
        <begin position="4"/>
        <end position="137"/>
    </location>
</feature>
<evidence type="ECO:0000259" key="1">
    <source>
        <dbReference type="Pfam" id="PF06983"/>
    </source>
</evidence>
<protein>
    <submittedName>
        <fullName evidence="2">VOC family protein</fullName>
    </submittedName>
</protein>
<name>A0A2S0RIF6_9FLAO</name>
<dbReference type="InterPro" id="IPR029068">
    <property type="entry name" value="Glyas_Bleomycin-R_OHBP_Dase"/>
</dbReference>
<organism evidence="2 3">
    <name type="scientific">Flavobacterium magnum</name>
    <dbReference type="NCBI Taxonomy" id="2162713"/>
    <lineage>
        <taxon>Bacteria</taxon>
        <taxon>Pseudomonadati</taxon>
        <taxon>Bacteroidota</taxon>
        <taxon>Flavobacteriia</taxon>
        <taxon>Flavobacteriales</taxon>
        <taxon>Flavobacteriaceae</taxon>
        <taxon>Flavobacterium</taxon>
    </lineage>
</organism>
<accession>A0A2S0RIF6</accession>
<gene>
    <name evidence="2" type="ORF">HYN48_09115</name>
</gene>
<dbReference type="Pfam" id="PF06983">
    <property type="entry name" value="3-dmu-9_3-mt"/>
    <property type="match status" value="1"/>
</dbReference>
<dbReference type="KEGG" id="fmg:HYN48_09115"/>
<dbReference type="RefSeq" id="WP_108373516.1">
    <property type="nucleotide sequence ID" value="NZ_CP028811.1"/>
</dbReference>
<dbReference type="InterPro" id="IPR028973">
    <property type="entry name" value="PhnB-like"/>
</dbReference>
<evidence type="ECO:0000313" key="3">
    <source>
        <dbReference type="Proteomes" id="UP000244193"/>
    </source>
</evidence>
<reference evidence="2 3" key="1">
    <citation type="submission" date="2018-04" db="EMBL/GenBank/DDBJ databases">
        <title>Genome sequencing of Flavobacterium sp. HYN0048.</title>
        <authorList>
            <person name="Yi H."/>
            <person name="Baek C."/>
        </authorList>
    </citation>
    <scope>NUCLEOTIDE SEQUENCE [LARGE SCALE GENOMIC DNA]</scope>
    <source>
        <strain evidence="2 3">HYN0048</strain>
    </source>
</reference>
<dbReference type="Proteomes" id="UP000244193">
    <property type="component" value="Chromosome"/>
</dbReference>
<dbReference type="OrthoDB" id="9795306at2"/>
<proteinExistence type="predicted"/>